<protein>
    <submittedName>
        <fullName evidence="1">PRTRC system protein C</fullName>
    </submittedName>
</protein>
<dbReference type="AlphaFoldDB" id="A0A6P1W2C6"/>
<name>A0A6P1W2C6_9BACT</name>
<dbReference type="KEGG" id="senf:GJR95_31150"/>
<dbReference type="InterPro" id="IPR022289">
    <property type="entry name" value="PRTRC_protein-C"/>
</dbReference>
<evidence type="ECO:0000313" key="1">
    <source>
        <dbReference type="EMBL" id="QHV99195.1"/>
    </source>
</evidence>
<accession>A0A6P1W2C6</accession>
<dbReference type="NCBIfam" id="TIGR03738">
    <property type="entry name" value="PRTRC_C"/>
    <property type="match status" value="1"/>
</dbReference>
<dbReference type="InterPro" id="IPR032866">
    <property type="entry name" value="Prok_Ub"/>
</dbReference>
<dbReference type="Proteomes" id="UP000464577">
    <property type="component" value="Chromosome"/>
</dbReference>
<dbReference type="EMBL" id="CP045997">
    <property type="protein sequence ID" value="QHV99195.1"/>
    <property type="molecule type" value="Genomic_DNA"/>
</dbReference>
<proteinExistence type="predicted"/>
<dbReference type="Pfam" id="PF14454">
    <property type="entry name" value="Prok_Ub"/>
    <property type="match status" value="1"/>
</dbReference>
<dbReference type="RefSeq" id="WP_162389600.1">
    <property type="nucleotide sequence ID" value="NZ_CP045997.1"/>
</dbReference>
<reference evidence="1 2" key="1">
    <citation type="submission" date="2019-11" db="EMBL/GenBank/DDBJ databases">
        <title>Spirosoma endbachense sp. nov., isolated from a natural salt meadow.</title>
        <authorList>
            <person name="Rojas J."/>
            <person name="Ambika Manirajan B."/>
            <person name="Ratering S."/>
            <person name="Suarez C."/>
            <person name="Geissler-Plaum R."/>
            <person name="Schnell S."/>
        </authorList>
    </citation>
    <scope>NUCLEOTIDE SEQUENCE [LARGE SCALE GENOMIC DNA]</scope>
    <source>
        <strain evidence="1 2">I-24</strain>
    </source>
</reference>
<organism evidence="1 2">
    <name type="scientific">Spirosoma endbachense</name>
    <dbReference type="NCBI Taxonomy" id="2666025"/>
    <lineage>
        <taxon>Bacteria</taxon>
        <taxon>Pseudomonadati</taxon>
        <taxon>Bacteroidota</taxon>
        <taxon>Cytophagia</taxon>
        <taxon>Cytophagales</taxon>
        <taxon>Cytophagaceae</taxon>
        <taxon>Spirosoma</taxon>
    </lineage>
</organism>
<sequence length="73" mass="8080">MLVVNQLERKFSYSVKGQNVTLPDPDRSMSPEAVMNFYSNTYPELISAKITGPEIKNDAMLYSFGTAVMGTKG</sequence>
<gene>
    <name evidence="1" type="ORF">GJR95_31150</name>
</gene>
<evidence type="ECO:0000313" key="2">
    <source>
        <dbReference type="Proteomes" id="UP000464577"/>
    </source>
</evidence>
<keyword evidence="2" id="KW-1185">Reference proteome</keyword>